<dbReference type="OMA" id="CREHCAR"/>
<name>M2UJ24_COCH5</name>
<dbReference type="PANTHER" id="PTHR35186">
    <property type="entry name" value="ANK_REP_REGION DOMAIN-CONTAINING PROTEIN"/>
    <property type="match status" value="1"/>
</dbReference>
<dbReference type="eggNOG" id="ENOG502SJ7D">
    <property type="taxonomic scope" value="Eukaryota"/>
</dbReference>
<evidence type="ECO:0000313" key="2">
    <source>
        <dbReference type="EMBL" id="EMD87922.1"/>
    </source>
</evidence>
<reference evidence="2 3" key="1">
    <citation type="journal article" date="2012" name="PLoS Pathog.">
        <title>Diverse lifestyles and strategies of plant pathogenesis encoded in the genomes of eighteen Dothideomycetes fungi.</title>
        <authorList>
            <person name="Ohm R.A."/>
            <person name="Feau N."/>
            <person name="Henrissat B."/>
            <person name="Schoch C.L."/>
            <person name="Horwitz B.A."/>
            <person name="Barry K.W."/>
            <person name="Condon B.J."/>
            <person name="Copeland A.C."/>
            <person name="Dhillon B."/>
            <person name="Glaser F."/>
            <person name="Hesse C.N."/>
            <person name="Kosti I."/>
            <person name="LaButti K."/>
            <person name="Lindquist E.A."/>
            <person name="Lucas S."/>
            <person name="Salamov A.A."/>
            <person name="Bradshaw R.E."/>
            <person name="Ciuffetti L."/>
            <person name="Hamelin R.C."/>
            <person name="Kema G.H.J."/>
            <person name="Lawrence C."/>
            <person name="Scott J.A."/>
            <person name="Spatafora J.W."/>
            <person name="Turgeon B.G."/>
            <person name="de Wit P.J.G.M."/>
            <person name="Zhong S."/>
            <person name="Goodwin S.B."/>
            <person name="Grigoriev I.V."/>
        </authorList>
    </citation>
    <scope>NUCLEOTIDE SEQUENCE [LARGE SCALE GENOMIC DNA]</scope>
    <source>
        <strain evidence="3">C5 / ATCC 48332 / race O</strain>
    </source>
</reference>
<evidence type="ECO:0000313" key="3">
    <source>
        <dbReference type="Proteomes" id="UP000016936"/>
    </source>
</evidence>
<dbReference type="OrthoDB" id="3565018at2759"/>
<gene>
    <name evidence="2" type="ORF">COCHEDRAFT_1143646</name>
</gene>
<proteinExistence type="predicted"/>
<dbReference type="Proteomes" id="UP000016936">
    <property type="component" value="Unassembled WGS sequence"/>
</dbReference>
<dbReference type="EMBL" id="KB445581">
    <property type="protein sequence ID" value="EMD87922.1"/>
    <property type="molecule type" value="Genomic_DNA"/>
</dbReference>
<dbReference type="HOGENOM" id="CLU_089183_0_0_1"/>
<evidence type="ECO:0000256" key="1">
    <source>
        <dbReference type="SAM" id="MobiDB-lite"/>
    </source>
</evidence>
<sequence>MSGLEVAGIVLGAFPLLISGIEHWRDVAKVGGFYWRIRKEYTKCQRDIQFHEIVYKNNLKELLFPLLHDVDEVGKLIANPGGLKWSDKALQKQLERRLKESYQLYLDTMAEMNEIAEELKKELCFGEKNVQDKLSLPETKRRSVNRSPSPQQGARPSKISTAKGKMDYEFFRMKFSVGERIRDELFGQLKECNERLEKLLNSSDRVSALQDVAPGATKKASELESAFKRISKKSNLLFQALQNAWQCSCQQYHFANLRLEHRTLAEACFEIVF</sequence>
<keyword evidence="3" id="KW-1185">Reference proteome</keyword>
<dbReference type="PANTHER" id="PTHR35186:SF4">
    <property type="entry name" value="PRION-INHIBITION AND PROPAGATION HELO DOMAIN-CONTAINING PROTEIN"/>
    <property type="match status" value="1"/>
</dbReference>
<dbReference type="AlphaFoldDB" id="M2UJ24"/>
<feature type="compositionally biased region" description="Polar residues" evidence="1">
    <location>
        <begin position="145"/>
        <end position="160"/>
    </location>
</feature>
<protein>
    <submittedName>
        <fullName evidence="2">Uncharacterized protein</fullName>
    </submittedName>
</protein>
<accession>M2UJ24</accession>
<feature type="non-terminal residue" evidence="2">
    <location>
        <position position="273"/>
    </location>
</feature>
<reference evidence="3" key="2">
    <citation type="journal article" date="2013" name="PLoS Genet.">
        <title>Comparative genome structure, secondary metabolite, and effector coding capacity across Cochliobolus pathogens.</title>
        <authorList>
            <person name="Condon B.J."/>
            <person name="Leng Y."/>
            <person name="Wu D."/>
            <person name="Bushley K.E."/>
            <person name="Ohm R.A."/>
            <person name="Otillar R."/>
            <person name="Martin J."/>
            <person name="Schackwitz W."/>
            <person name="Grimwood J."/>
            <person name="MohdZainudin N."/>
            <person name="Xue C."/>
            <person name="Wang R."/>
            <person name="Manning V.A."/>
            <person name="Dhillon B."/>
            <person name="Tu Z.J."/>
            <person name="Steffenson B.J."/>
            <person name="Salamov A."/>
            <person name="Sun H."/>
            <person name="Lowry S."/>
            <person name="LaButti K."/>
            <person name="Han J."/>
            <person name="Copeland A."/>
            <person name="Lindquist E."/>
            <person name="Barry K."/>
            <person name="Schmutz J."/>
            <person name="Baker S.E."/>
            <person name="Ciuffetti L.M."/>
            <person name="Grigoriev I.V."/>
            <person name="Zhong S."/>
            <person name="Turgeon B.G."/>
        </authorList>
    </citation>
    <scope>NUCLEOTIDE SEQUENCE [LARGE SCALE GENOMIC DNA]</scope>
    <source>
        <strain evidence="3">C5 / ATCC 48332 / race O</strain>
    </source>
</reference>
<dbReference type="STRING" id="701091.M2UJ24"/>
<feature type="region of interest" description="Disordered" evidence="1">
    <location>
        <begin position="136"/>
        <end position="160"/>
    </location>
</feature>
<organism evidence="2 3">
    <name type="scientific">Cochliobolus heterostrophus (strain C5 / ATCC 48332 / race O)</name>
    <name type="common">Southern corn leaf blight fungus</name>
    <name type="synonym">Bipolaris maydis</name>
    <dbReference type="NCBI Taxonomy" id="701091"/>
    <lineage>
        <taxon>Eukaryota</taxon>
        <taxon>Fungi</taxon>
        <taxon>Dikarya</taxon>
        <taxon>Ascomycota</taxon>
        <taxon>Pezizomycotina</taxon>
        <taxon>Dothideomycetes</taxon>
        <taxon>Pleosporomycetidae</taxon>
        <taxon>Pleosporales</taxon>
        <taxon>Pleosporineae</taxon>
        <taxon>Pleosporaceae</taxon>
        <taxon>Bipolaris</taxon>
    </lineage>
</organism>